<name>K0BE60_9ARCH</name>
<dbReference type="AlphaFoldDB" id="K0BE60"/>
<dbReference type="KEGG" id="nir:NSED_04125"/>
<keyword evidence="2" id="KW-1185">Reference proteome</keyword>
<organism evidence="1 2">
    <name type="scientific">Candidatus Nitrosopumilus sediminis</name>
    <dbReference type="NCBI Taxonomy" id="1229909"/>
    <lineage>
        <taxon>Archaea</taxon>
        <taxon>Nitrososphaerota</taxon>
        <taxon>Nitrososphaeria</taxon>
        <taxon>Nitrosopumilales</taxon>
        <taxon>Nitrosopumilaceae</taxon>
        <taxon>Nitrosopumilus</taxon>
    </lineage>
</organism>
<evidence type="ECO:0000313" key="1">
    <source>
        <dbReference type="EMBL" id="AFS82631.1"/>
    </source>
</evidence>
<protein>
    <submittedName>
        <fullName evidence="1">Uncharacterized protein</fullName>
    </submittedName>
</protein>
<sequence>MGMLVEISFFEWFAIFGIVLEIFGFLFVLWFWRVPTYPSLNKWFQLLKIYKIFFRTKRYENKLTDIVEFDTDEKQIQVGTLGLSGPEYSPIVPRSFIPFWNRMRWFGFILVMCGLVLQIVQMLDVNT</sequence>
<evidence type="ECO:0000313" key="2">
    <source>
        <dbReference type="Proteomes" id="UP000006100"/>
    </source>
</evidence>
<dbReference type="HOGENOM" id="CLU_1965439_0_0_2"/>
<gene>
    <name evidence="1" type="ORF">NSED_04125</name>
</gene>
<reference evidence="1 2" key="1">
    <citation type="journal article" date="2012" name="J. Bacteriol.">
        <title>Draft Genome Sequence of an Ammonia-Oxidizing Archaeon, "Candidatus Nitrosopumilus sediminis" AR2, from Svalbard in the Arctic Circle.</title>
        <authorList>
            <person name="Park S.J."/>
            <person name="Kim J.G."/>
            <person name="Jung M.Y."/>
            <person name="Kim S.J."/>
            <person name="Cha I.T."/>
            <person name="Ghai R."/>
            <person name="Martin-Cuadrado A.B."/>
            <person name="Rodriguez-Valera F."/>
            <person name="Rhee S.K."/>
        </authorList>
    </citation>
    <scope>NUCLEOTIDE SEQUENCE [LARGE SCALE GENOMIC DNA]</scope>
    <source>
        <strain evidence="1 2">AR2</strain>
    </source>
</reference>
<dbReference type="EMBL" id="CP003843">
    <property type="protein sequence ID" value="AFS82631.1"/>
    <property type="molecule type" value="Genomic_DNA"/>
</dbReference>
<dbReference type="STRING" id="1229909.NSED_04125"/>
<accession>K0BE60</accession>
<dbReference type="PATRIC" id="fig|1229909.8.peg.891"/>
<proteinExistence type="predicted"/>
<dbReference type="Proteomes" id="UP000006100">
    <property type="component" value="Chromosome"/>
</dbReference>